<dbReference type="GeneID" id="106810331"/>
<sequence length="995" mass="112738">MSLPTSADDIFARPSSPPDRGNQPVRNWRRCVICSEQSSFKSPREFATHLRELHSTREGGSFICRYGLHGVCPSLPVLGVSDKDYEDHVSRDHILTSGSRSGSSSRASTPGMPRSSTVPNIVSANRWSVYSSSQNLPAALNDPNKSRSEAMVFFTRTWGTVFIDRVDIAASPYLDDITRTDFEDYMQKTSVRYRRHQQYSQPANEKDKERDVVKILHNKTREAVELARSADLDQIPKVFMQPNFQLEDPDTFRDVLPWSQLESSSNGAAVETKARQSSRLLQEKLTHYLDIVEVQLAKMISLRSDAFFHAMTSHDQLQSNMLATCHSIKHLRDRVHTIDKVFVEGPLKIMKLKSKRTNYVTMYNKLKMMATVHQTQPTIQLLLSTSEFVGALDLISTTQEVLTQELAGIVSFRHLGSQLTEMEKLIDKMMQSDFVRYAVADLTRPLTPEQVQVMEEERLVTILFGMLQQRKFVFVDMYREEAAATIKAIIKQTVIEIVSQADDIDVEGNVSSLADQMRLLQFETWLELLREVFRILVVLLTRIQGVRDMMQDVVHISAGKARVHGSLNKSNNCDQWPAEGGATAAGITPEAAHVHVPMAAEVDVVITESECTKLTSSLRDMLCSLCDTAHDRCTKLLTAKAKDGFLEKLMPTEFVQLSRSIEQFATECERICGRRSTSLRGGLQSQANRFVNRFHEERKQKLGLILDNERWKQADVPAEFQELVDHMEETGEVSLPSRPDTAEIQKPVDYLFVRKERFAVVGTVLMLLKMVVEYGQCVDDMPAVGTDLLTRIVELLKLFNSRSCQLVLGAGALQQVRLKTITTKNLALASSCLQLMVHFMPLLRQHFKRQIPTRQQTVDKHFDQALKDYNDHIDEIANKLLAIMDTMIDSQLAKWEAKPPMPSSGMRAIGKQMGKLHEAIIDLLPAEQINALFLKINESFKLKFRQKLSKLCILNNGGPQHALVTSDLTFYVGQMKSLSSLRNFDDRMVEVWPSR</sequence>
<evidence type="ECO:0000256" key="6">
    <source>
        <dbReference type="ARBA" id="ARBA00023034"/>
    </source>
</evidence>
<feature type="domain" description="Vacuolar protein sorting-associated protein 54 N-terminal" evidence="10">
    <location>
        <begin position="283"/>
        <end position="436"/>
    </location>
</feature>
<keyword evidence="5" id="KW-0653">Protein transport</keyword>
<keyword evidence="6" id="KW-0333">Golgi apparatus</keyword>
<keyword evidence="11" id="KW-1185">Reference proteome</keyword>
<dbReference type="InterPro" id="IPR012501">
    <property type="entry name" value="Vps54_C"/>
</dbReference>
<feature type="domain" description="Vacuolar protein sorting-associated protein 54 C-terminal" evidence="9">
    <location>
        <begin position="756"/>
        <end position="885"/>
    </location>
</feature>
<dbReference type="PANTHER" id="PTHR12965">
    <property type="entry name" value="VACUOLAR PROTEIN SORTING 54"/>
    <property type="match status" value="1"/>
</dbReference>
<accession>A0ABM1EAA5</accession>
<evidence type="ECO:0000313" key="11">
    <source>
        <dbReference type="Proteomes" id="UP000695022"/>
    </source>
</evidence>
<feature type="region of interest" description="Disordered" evidence="8">
    <location>
        <begin position="1"/>
        <end position="24"/>
    </location>
</feature>
<evidence type="ECO:0000256" key="3">
    <source>
        <dbReference type="ARBA" id="ARBA00017665"/>
    </source>
</evidence>
<proteinExistence type="inferred from homology"/>
<evidence type="ECO:0000256" key="1">
    <source>
        <dbReference type="ARBA" id="ARBA00004601"/>
    </source>
</evidence>
<feature type="compositionally biased region" description="Low complexity" evidence="8">
    <location>
        <begin position="97"/>
        <end position="108"/>
    </location>
</feature>
<dbReference type="RefSeq" id="XP_014669126.1">
    <property type="nucleotide sequence ID" value="XM_014813640.1"/>
</dbReference>
<comment type="subcellular location">
    <subcellularLocation>
        <location evidence="1">Golgi apparatus</location>
        <location evidence="1">trans-Golgi network</location>
    </subcellularLocation>
</comment>
<evidence type="ECO:0000256" key="2">
    <source>
        <dbReference type="ARBA" id="ARBA00009150"/>
    </source>
</evidence>
<keyword evidence="4" id="KW-0813">Transport</keyword>
<dbReference type="Gene3D" id="1.20.1280.130">
    <property type="match status" value="1"/>
</dbReference>
<evidence type="ECO:0000313" key="12">
    <source>
        <dbReference type="RefSeq" id="XP_014669126.1"/>
    </source>
</evidence>
<name>A0ABM1EAA5_PRICU</name>
<evidence type="ECO:0000256" key="7">
    <source>
        <dbReference type="ARBA" id="ARBA00023054"/>
    </source>
</evidence>
<evidence type="ECO:0000256" key="5">
    <source>
        <dbReference type="ARBA" id="ARBA00022927"/>
    </source>
</evidence>
<dbReference type="PANTHER" id="PTHR12965:SF0">
    <property type="entry name" value="VACUOLAR PROTEIN SORTING-ASSOCIATED PROTEIN 54"/>
    <property type="match status" value="1"/>
</dbReference>
<comment type="similarity">
    <text evidence="2">Belongs to the VPS54 family.</text>
</comment>
<protein>
    <recommendedName>
        <fullName evidence="3">Vacuolar protein sorting-associated protein 54</fullName>
    </recommendedName>
</protein>
<evidence type="ECO:0000256" key="8">
    <source>
        <dbReference type="SAM" id="MobiDB-lite"/>
    </source>
</evidence>
<evidence type="ECO:0000259" key="9">
    <source>
        <dbReference type="Pfam" id="PF07928"/>
    </source>
</evidence>
<feature type="region of interest" description="Disordered" evidence="8">
    <location>
        <begin position="92"/>
        <end position="118"/>
    </location>
</feature>
<gene>
    <name evidence="12" type="primary">LOC106810331</name>
</gene>
<organism evidence="11 12">
    <name type="scientific">Priapulus caudatus</name>
    <name type="common">Priapulid worm</name>
    <dbReference type="NCBI Taxonomy" id="37621"/>
    <lineage>
        <taxon>Eukaryota</taxon>
        <taxon>Metazoa</taxon>
        <taxon>Ecdysozoa</taxon>
        <taxon>Scalidophora</taxon>
        <taxon>Priapulida</taxon>
        <taxon>Priapulimorpha</taxon>
        <taxon>Priapulimorphida</taxon>
        <taxon>Priapulidae</taxon>
        <taxon>Priapulus</taxon>
    </lineage>
</organism>
<dbReference type="InterPro" id="IPR019515">
    <property type="entry name" value="VPS54_N"/>
</dbReference>
<reference evidence="12" key="1">
    <citation type="submission" date="2025-08" db="UniProtKB">
        <authorList>
            <consortium name="RefSeq"/>
        </authorList>
    </citation>
    <scope>IDENTIFICATION</scope>
</reference>
<evidence type="ECO:0000259" key="10">
    <source>
        <dbReference type="Pfam" id="PF10475"/>
    </source>
</evidence>
<dbReference type="Pfam" id="PF10475">
    <property type="entry name" value="Vps54_N"/>
    <property type="match status" value="1"/>
</dbReference>
<dbReference type="Proteomes" id="UP000695022">
    <property type="component" value="Unplaced"/>
</dbReference>
<dbReference type="InterPro" id="IPR039745">
    <property type="entry name" value="Vps54"/>
</dbReference>
<dbReference type="Pfam" id="PF07928">
    <property type="entry name" value="Vps54"/>
    <property type="match status" value="1"/>
</dbReference>
<evidence type="ECO:0000256" key="4">
    <source>
        <dbReference type="ARBA" id="ARBA00022448"/>
    </source>
</evidence>
<keyword evidence="7" id="KW-0175">Coiled coil</keyword>
<dbReference type="Gene3D" id="6.10.250.860">
    <property type="match status" value="1"/>
</dbReference>